<dbReference type="PANTHER" id="PTHR43296">
    <property type="entry name" value="PEROXISOMAL 2,4-DIENOYL-COA REDUCTASE"/>
    <property type="match status" value="1"/>
</dbReference>
<feature type="region of interest" description="Disordered" evidence="6">
    <location>
        <begin position="154"/>
        <end position="185"/>
    </location>
</feature>
<dbReference type="VEuPathDB" id="FungiDB:PV06_03706"/>
<sequence length="355" mass="37164">MSETTAAATYLSNSWKENLFLGKVVFCTGGTGTICSGQVKALVYLGANACIVGRNATKAERVAKEIASIRTGSKVLGIGNVDVRDVENLQKAIDRCVTELGGIDFVIAGAAGNFLAPMSQLSTNAFKTVIDIDLLGSYNVTKLTMPKLVESAQRHNSYSSIPRRQSVADDDDSSDGPEGGGYAGGPGGRIIYVSATMHYTGRQLQTHAVVAKAGVDALSSNVAIEYGPFGVTSNVIAPGPIAGTEGMNRLSKSHKKEAEEGGDPNNGETKSRKKGTPLGRWGFVKEIADATVYLFSDAANFVTGTVLVVDGGTWHLKDGSVGAGEFEYPEFLLSGRKVTGVVGGSTRTKDEAAKL</sequence>
<comment type="catalytic activity">
    <reaction evidence="5">
        <text>a (2E,4Z)-dienoyl-CoA + NADPH + H(+) = a 4,5-saturated-(3E)-enoyl-CoA + NADP(+)</text>
        <dbReference type="Rhea" id="RHEA:61892"/>
        <dbReference type="ChEBI" id="CHEBI:15378"/>
        <dbReference type="ChEBI" id="CHEBI:57783"/>
        <dbReference type="ChEBI" id="CHEBI:58349"/>
        <dbReference type="ChEBI" id="CHEBI:85099"/>
        <dbReference type="ChEBI" id="CHEBI:85493"/>
        <dbReference type="EC" id="1.3.1.124"/>
    </reaction>
</comment>
<dbReference type="Gene3D" id="3.40.50.720">
    <property type="entry name" value="NAD(P)-binding Rossmann-like Domain"/>
    <property type="match status" value="1"/>
</dbReference>
<reference evidence="7 8" key="1">
    <citation type="submission" date="2015-01" db="EMBL/GenBank/DDBJ databases">
        <title>The Genome Sequence of Exophiala oligosperma CBS72588.</title>
        <authorList>
            <consortium name="The Broad Institute Genomics Platform"/>
            <person name="Cuomo C."/>
            <person name="de Hoog S."/>
            <person name="Gorbushina A."/>
            <person name="Stielow B."/>
            <person name="Teixiera M."/>
            <person name="Abouelleil A."/>
            <person name="Chapman S.B."/>
            <person name="Priest M."/>
            <person name="Young S.K."/>
            <person name="Wortman J."/>
            <person name="Nusbaum C."/>
            <person name="Birren B."/>
        </authorList>
    </citation>
    <scope>NUCLEOTIDE SEQUENCE [LARGE SCALE GENOMIC DNA]</scope>
    <source>
        <strain evidence="7 8">CBS 72588</strain>
    </source>
</reference>
<name>A0A0D2DQY8_9EURO</name>
<protein>
    <recommendedName>
        <fullName evidence="3">2,4-dienoyl-CoA reductase [(3E)-enoyl-CoA-producing]</fullName>
        <ecNumber evidence="3">1.3.1.124</ecNumber>
    </recommendedName>
</protein>
<evidence type="ECO:0000256" key="6">
    <source>
        <dbReference type="SAM" id="MobiDB-lite"/>
    </source>
</evidence>
<dbReference type="OrthoDB" id="2136131at2759"/>
<dbReference type="EC" id="1.3.1.124" evidence="3"/>
<dbReference type="Pfam" id="PF13561">
    <property type="entry name" value="adh_short_C2"/>
    <property type="match status" value="1"/>
</dbReference>
<dbReference type="PANTHER" id="PTHR43296:SF2">
    <property type="entry name" value="PEROXISOMAL 2,4-DIENOYL-COA REDUCTASE [(3E)-ENOYL-COA-PRODUCING]"/>
    <property type="match status" value="1"/>
</dbReference>
<dbReference type="PRINTS" id="PR00081">
    <property type="entry name" value="GDHRDH"/>
</dbReference>
<dbReference type="HOGENOM" id="CLU_010194_1_2_1"/>
<evidence type="ECO:0000256" key="1">
    <source>
        <dbReference type="ARBA" id="ARBA00022857"/>
    </source>
</evidence>
<dbReference type="Proteomes" id="UP000053342">
    <property type="component" value="Unassembled WGS sequence"/>
</dbReference>
<gene>
    <name evidence="7" type="ORF">PV06_03706</name>
</gene>
<evidence type="ECO:0000256" key="5">
    <source>
        <dbReference type="ARBA" id="ARBA00048340"/>
    </source>
</evidence>
<comment type="catalytic activity">
    <reaction evidence="4">
        <text>a (2E,4E)-dienoyl-CoA + NADPH + H(+) = a 4,5-saturated-(3E)-enoyl-CoA + NADP(+)</text>
        <dbReference type="Rhea" id="RHEA:45912"/>
        <dbReference type="ChEBI" id="CHEBI:15378"/>
        <dbReference type="ChEBI" id="CHEBI:57783"/>
        <dbReference type="ChEBI" id="CHEBI:58349"/>
        <dbReference type="ChEBI" id="CHEBI:85101"/>
        <dbReference type="ChEBI" id="CHEBI:85493"/>
        <dbReference type="EC" id="1.3.1.124"/>
    </reaction>
</comment>
<dbReference type="InterPro" id="IPR036291">
    <property type="entry name" value="NAD(P)-bd_dom_sf"/>
</dbReference>
<keyword evidence="8" id="KW-1185">Reference proteome</keyword>
<keyword evidence="2" id="KW-0560">Oxidoreductase</keyword>
<organism evidence="7 8">
    <name type="scientific">Exophiala oligosperma</name>
    <dbReference type="NCBI Taxonomy" id="215243"/>
    <lineage>
        <taxon>Eukaryota</taxon>
        <taxon>Fungi</taxon>
        <taxon>Dikarya</taxon>
        <taxon>Ascomycota</taxon>
        <taxon>Pezizomycotina</taxon>
        <taxon>Eurotiomycetes</taxon>
        <taxon>Chaetothyriomycetidae</taxon>
        <taxon>Chaetothyriales</taxon>
        <taxon>Herpotrichiellaceae</taxon>
        <taxon>Exophiala</taxon>
    </lineage>
</organism>
<dbReference type="SUPFAM" id="SSF51735">
    <property type="entry name" value="NAD(P)-binding Rossmann-fold domains"/>
    <property type="match status" value="1"/>
</dbReference>
<evidence type="ECO:0000256" key="2">
    <source>
        <dbReference type="ARBA" id="ARBA00023002"/>
    </source>
</evidence>
<keyword evidence="1" id="KW-0521">NADP</keyword>
<dbReference type="GeneID" id="27355780"/>
<dbReference type="STRING" id="215243.A0A0D2DQY8"/>
<dbReference type="InterPro" id="IPR002347">
    <property type="entry name" value="SDR_fam"/>
</dbReference>
<dbReference type="RefSeq" id="XP_016265524.1">
    <property type="nucleotide sequence ID" value="XM_016404519.1"/>
</dbReference>
<feature type="region of interest" description="Disordered" evidence="6">
    <location>
        <begin position="242"/>
        <end position="275"/>
    </location>
</feature>
<dbReference type="EMBL" id="KN847334">
    <property type="protein sequence ID" value="KIW45308.1"/>
    <property type="molecule type" value="Genomic_DNA"/>
</dbReference>
<evidence type="ECO:0000313" key="7">
    <source>
        <dbReference type="EMBL" id="KIW45308.1"/>
    </source>
</evidence>
<evidence type="ECO:0000313" key="8">
    <source>
        <dbReference type="Proteomes" id="UP000053342"/>
    </source>
</evidence>
<dbReference type="GO" id="GO:0005777">
    <property type="term" value="C:peroxisome"/>
    <property type="evidence" value="ECO:0007669"/>
    <property type="project" value="TreeGrafter"/>
</dbReference>
<dbReference type="Pfam" id="PF00106">
    <property type="entry name" value="adh_short"/>
    <property type="match status" value="1"/>
</dbReference>
<feature type="compositionally biased region" description="Polar residues" evidence="6">
    <location>
        <begin position="154"/>
        <end position="163"/>
    </location>
</feature>
<evidence type="ECO:0000256" key="3">
    <source>
        <dbReference type="ARBA" id="ARBA00026117"/>
    </source>
</evidence>
<dbReference type="GO" id="GO:0009062">
    <property type="term" value="P:fatty acid catabolic process"/>
    <property type="evidence" value="ECO:0007669"/>
    <property type="project" value="InterPro"/>
</dbReference>
<evidence type="ECO:0000256" key="4">
    <source>
        <dbReference type="ARBA" id="ARBA00048009"/>
    </source>
</evidence>
<proteinExistence type="predicted"/>
<accession>A0A0D2DQY8</accession>
<dbReference type="AlphaFoldDB" id="A0A0D2DQY8"/>
<dbReference type="GO" id="GO:0008670">
    <property type="term" value="F:2,4-dienoyl-CoA reductase (NADPH) activity"/>
    <property type="evidence" value="ECO:0007669"/>
    <property type="project" value="InterPro"/>
</dbReference>
<dbReference type="InterPro" id="IPR045017">
    <property type="entry name" value="DECR2-like"/>
</dbReference>